<evidence type="ECO:0000313" key="3">
    <source>
        <dbReference type="Proteomes" id="UP000287701"/>
    </source>
</evidence>
<dbReference type="EMBL" id="CP035107">
    <property type="protein sequence ID" value="QAR30686.1"/>
    <property type="molecule type" value="Genomic_DNA"/>
</dbReference>
<dbReference type="Proteomes" id="UP000287701">
    <property type="component" value="Chromosome"/>
</dbReference>
<accession>A0A3R5XUD3</accession>
<organism evidence="2 3">
    <name type="scientific">Ornithobacterium rhinotracheale</name>
    <dbReference type="NCBI Taxonomy" id="28251"/>
    <lineage>
        <taxon>Bacteria</taxon>
        <taxon>Pseudomonadati</taxon>
        <taxon>Bacteroidota</taxon>
        <taxon>Flavobacteriia</taxon>
        <taxon>Flavobacteriales</taxon>
        <taxon>Weeksellaceae</taxon>
        <taxon>Ornithobacterium</taxon>
    </lineage>
</organism>
<gene>
    <name evidence="2" type="ORF">EQP59_04690</name>
</gene>
<dbReference type="RefSeq" id="WP_128501164.1">
    <property type="nucleotide sequence ID" value="NZ_CP035107.1"/>
</dbReference>
<keyword evidence="1" id="KW-0472">Membrane</keyword>
<feature type="transmembrane region" description="Helical" evidence="1">
    <location>
        <begin position="108"/>
        <end position="130"/>
    </location>
</feature>
<dbReference type="AlphaFoldDB" id="A0A3R5XUD3"/>
<feature type="transmembrane region" description="Helical" evidence="1">
    <location>
        <begin position="49"/>
        <end position="71"/>
    </location>
</feature>
<keyword evidence="1" id="KW-0812">Transmembrane</keyword>
<dbReference type="OrthoDB" id="1149093at2"/>
<evidence type="ECO:0000313" key="2">
    <source>
        <dbReference type="EMBL" id="QAR30686.1"/>
    </source>
</evidence>
<feature type="transmembrane region" description="Helical" evidence="1">
    <location>
        <begin position="78"/>
        <end position="96"/>
    </location>
</feature>
<feature type="transmembrane region" description="Helical" evidence="1">
    <location>
        <begin position="7"/>
        <end position="29"/>
    </location>
</feature>
<proteinExistence type="predicted"/>
<reference evidence="2 3" key="1">
    <citation type="submission" date="2019-01" db="EMBL/GenBank/DDBJ databases">
        <title>Whole Genome of Ornithobacterium rhinotracheale FARPER-174b.</title>
        <authorList>
            <person name="Tataje-Lavanda L.A."/>
            <person name="Montalvan A."/>
            <person name="Montesinos R."/>
            <person name="Zimic M."/>
            <person name="Fernandez-Sanchez M."/>
            <person name="Fernandez-Diaz M."/>
        </authorList>
    </citation>
    <scope>NUCLEOTIDE SEQUENCE [LARGE SCALE GENOMIC DNA]</scope>
    <source>
        <strain evidence="2 3">FARPER-174b</strain>
    </source>
</reference>
<sequence length="147" mass="16892">MKNQINLILAQAISSLISGILVSKMSWIGKVGIGLIYRDYAILKNWWKAALLFFGVQLILILILNIIRWIAGIRTQKISSFILLILSIVGLYYTYIDFTKTSHKILKTSFHAGFYLVWASVMISCLYFLFMRRKIKPQSILTPVEES</sequence>
<evidence type="ECO:0000256" key="1">
    <source>
        <dbReference type="SAM" id="Phobius"/>
    </source>
</evidence>
<protein>
    <submittedName>
        <fullName evidence="2">Uncharacterized protein</fullName>
    </submittedName>
</protein>
<keyword evidence="1" id="KW-1133">Transmembrane helix</keyword>
<name>A0A3R5XUD3_ORNRH</name>